<dbReference type="Pfam" id="PF18760">
    <property type="entry name" value="ART-PolyVal"/>
    <property type="match status" value="1"/>
</dbReference>
<protein>
    <recommendedName>
        <fullName evidence="1">ART-PolyVal-like domain-containing protein</fullName>
    </recommendedName>
</protein>
<comment type="caution">
    <text evidence="2">The sequence shown here is derived from an EMBL/GenBank/DDBJ whole genome shotgun (WGS) entry which is preliminary data.</text>
</comment>
<reference evidence="2" key="1">
    <citation type="submission" date="2020-10" db="EMBL/GenBank/DDBJ databases">
        <authorList>
            <person name="Gilroy R."/>
        </authorList>
    </citation>
    <scope>NUCLEOTIDE SEQUENCE</scope>
    <source>
        <strain evidence="2">CHK197-8231</strain>
    </source>
</reference>
<accession>A0A9D1HUR8</accession>
<dbReference type="AlphaFoldDB" id="A0A9D1HUR8"/>
<reference evidence="2" key="2">
    <citation type="journal article" date="2021" name="PeerJ">
        <title>Extensive microbial diversity within the chicken gut microbiome revealed by metagenomics and culture.</title>
        <authorList>
            <person name="Gilroy R."/>
            <person name="Ravi A."/>
            <person name="Getino M."/>
            <person name="Pursley I."/>
            <person name="Horton D.L."/>
            <person name="Alikhan N.F."/>
            <person name="Baker D."/>
            <person name="Gharbi K."/>
            <person name="Hall N."/>
            <person name="Watson M."/>
            <person name="Adriaenssens E.M."/>
            <person name="Foster-Nyarko E."/>
            <person name="Jarju S."/>
            <person name="Secka A."/>
            <person name="Antonio M."/>
            <person name="Oren A."/>
            <person name="Chaudhuri R.R."/>
            <person name="La Ragione R."/>
            <person name="Hildebrand F."/>
            <person name="Pallen M.J."/>
        </authorList>
    </citation>
    <scope>NUCLEOTIDE SEQUENCE</scope>
    <source>
        <strain evidence="2">CHK197-8231</strain>
    </source>
</reference>
<organism evidence="2 3">
    <name type="scientific">Candidatus Fimihabitans intestinipullorum</name>
    <dbReference type="NCBI Taxonomy" id="2840820"/>
    <lineage>
        <taxon>Bacteria</taxon>
        <taxon>Bacillati</taxon>
        <taxon>Mycoplasmatota</taxon>
        <taxon>Mycoplasmatota incertae sedis</taxon>
        <taxon>Candidatus Fimihabitans</taxon>
    </lineage>
</organism>
<dbReference type="InterPro" id="IPR049522">
    <property type="entry name" value="ART-PolyVal_dom"/>
</dbReference>
<evidence type="ECO:0000259" key="1">
    <source>
        <dbReference type="Pfam" id="PF18760"/>
    </source>
</evidence>
<name>A0A9D1HUR8_9BACT</name>
<dbReference type="Proteomes" id="UP000824087">
    <property type="component" value="Unassembled WGS sequence"/>
</dbReference>
<sequence length="96" mass="11100">MQSREKNVQDDHGRLLTKQQQEFFKDSKVRDENGNLKVLYHGTRNDFTVFDINKSGSSSKQAKAGFWFTESSEGARKLLTVYGMAKMILHVLWKCI</sequence>
<evidence type="ECO:0000313" key="3">
    <source>
        <dbReference type="Proteomes" id="UP000824087"/>
    </source>
</evidence>
<proteinExistence type="predicted"/>
<evidence type="ECO:0000313" key="2">
    <source>
        <dbReference type="EMBL" id="HIU22948.1"/>
    </source>
</evidence>
<dbReference type="EMBL" id="DVML01000028">
    <property type="protein sequence ID" value="HIU22948.1"/>
    <property type="molecule type" value="Genomic_DNA"/>
</dbReference>
<feature type="domain" description="ART-PolyVal-like" evidence="1">
    <location>
        <begin position="31"/>
        <end position="77"/>
    </location>
</feature>
<gene>
    <name evidence="2" type="ORF">IAD49_05145</name>
</gene>